<feature type="transmembrane region" description="Helical" evidence="1">
    <location>
        <begin position="466"/>
        <end position="485"/>
    </location>
</feature>
<evidence type="ECO:0000313" key="5">
    <source>
        <dbReference type="Proteomes" id="UP000199086"/>
    </source>
</evidence>
<dbReference type="Proteomes" id="UP000199086">
    <property type="component" value="Unassembled WGS sequence"/>
</dbReference>
<dbReference type="AlphaFoldDB" id="A0A1G6HMZ7"/>
<accession>A0A1G6HMZ7</accession>
<dbReference type="InterPro" id="IPR048389">
    <property type="entry name" value="YciQ-like_C"/>
</dbReference>
<evidence type="ECO:0000259" key="2">
    <source>
        <dbReference type="Pfam" id="PF09972"/>
    </source>
</evidence>
<feature type="transmembrane region" description="Helical" evidence="1">
    <location>
        <begin position="491"/>
        <end position="512"/>
    </location>
</feature>
<proteinExistence type="predicted"/>
<dbReference type="OrthoDB" id="143710at2"/>
<dbReference type="Pfam" id="PF20990">
    <property type="entry name" value="DUF2207_C"/>
    <property type="match status" value="1"/>
</dbReference>
<dbReference type="InterPro" id="IPR018702">
    <property type="entry name" value="DUF2207"/>
</dbReference>
<feature type="domain" description="DUF2207" evidence="2">
    <location>
        <begin position="50"/>
        <end position="240"/>
    </location>
</feature>
<dbReference type="STRING" id="1577474.GA0111570_111104"/>
<feature type="transmembrane region" description="Helical" evidence="1">
    <location>
        <begin position="266"/>
        <end position="287"/>
    </location>
</feature>
<dbReference type="RefSeq" id="WP_092612824.1">
    <property type="nucleotide sequence ID" value="NZ_FMYF01000011.1"/>
</dbReference>
<evidence type="ECO:0000256" key="1">
    <source>
        <dbReference type="SAM" id="Phobius"/>
    </source>
</evidence>
<keyword evidence="1" id="KW-1133">Transmembrane helix</keyword>
<dbReference type="Pfam" id="PF09972">
    <property type="entry name" value="DUF2207"/>
    <property type="match status" value="1"/>
</dbReference>
<feature type="domain" description="Predicted membrane protein YciQ-like C-terminal" evidence="3">
    <location>
        <begin position="326"/>
        <end position="567"/>
    </location>
</feature>
<name>A0A1G6HMZ7_9ACTN</name>
<protein>
    <submittedName>
        <fullName evidence="4">Predicted membrane protein</fullName>
    </submittedName>
</protein>
<evidence type="ECO:0000313" key="4">
    <source>
        <dbReference type="EMBL" id="SDB95620.1"/>
    </source>
</evidence>
<sequence>MATSLGRIPVHVHLRLLSRLAAALLLVAGPLLVSPLLAGAPAHAADTDPIRRMDVTAVADRQGGTLHVTQDFDMEFTGGGDHGPFVYLVTRQAIAGDDSRWRVLEVSNPKVTSPTGAPAKVTVEKAASTYGVRIGDPNRTVKGTQRYVLTYDLSGVVNPNATGGAGDEVNWNVIGTGWEVPMQDVTVTIEGPAAVTGTACYAGDPQSGAPCTATASEGNRAVFSQAGLGAGQGLTVVGQWPVGTFVGAEPVYVARHTAGDYLRPTAGAFGVGLGSLAVLGALALLAFRRFGRDQAYVGLTPGLMPAPGQQTSIGPRRRTPVAVRFTPPEGVTAGEIGVLVDGRAGTNDVVAGIVDLAVRGYLRIDETAPPLSEDDNTLKKALAGMKGSAGTYTDWRLVRLQADRTVLPRHLQVLDEKLFRKKPDPLLRDDLQQAIAGIMMSSKSALLKDMVARGWYRRNPAVQQGIWLLAGVGLIALGVLLGIALGLGLGWGLAGIGPIVAGIAVFVAAFFVSSRTAEGSAVLAQAEGFKEYLLTAEADQIRVEEDQDVFSRYLPWAIAFGAESHWVGVFREIAASGRPVPEPYWYHSWAGVSVFAGDNAFFGAQGSFMDAASHSGVWAAGSGGAGGLSGMSGGSVGGGVGGGGGGSW</sequence>
<keyword evidence="1" id="KW-0472">Membrane</keyword>
<reference evidence="4 5" key="1">
    <citation type="submission" date="2016-06" db="EMBL/GenBank/DDBJ databases">
        <authorList>
            <person name="Olsen C.W."/>
            <person name="Carey S."/>
            <person name="Hinshaw L."/>
            <person name="Karasin A.I."/>
        </authorList>
    </citation>
    <scope>NUCLEOTIDE SEQUENCE [LARGE SCALE GENOMIC DNA]</scope>
    <source>
        <strain evidence="4 5">LZ-22</strain>
    </source>
</reference>
<gene>
    <name evidence="4" type="ORF">GA0111570_111104</name>
</gene>
<dbReference type="EMBL" id="FMYF01000011">
    <property type="protein sequence ID" value="SDB95620.1"/>
    <property type="molecule type" value="Genomic_DNA"/>
</dbReference>
<organism evidence="4 5">
    <name type="scientific">Raineyella antarctica</name>
    <dbReference type="NCBI Taxonomy" id="1577474"/>
    <lineage>
        <taxon>Bacteria</taxon>
        <taxon>Bacillati</taxon>
        <taxon>Actinomycetota</taxon>
        <taxon>Actinomycetes</taxon>
        <taxon>Propionibacteriales</taxon>
        <taxon>Propionibacteriaceae</taxon>
        <taxon>Raineyella</taxon>
    </lineage>
</organism>
<keyword evidence="1" id="KW-0812">Transmembrane</keyword>
<keyword evidence="5" id="KW-1185">Reference proteome</keyword>
<evidence type="ECO:0000259" key="3">
    <source>
        <dbReference type="Pfam" id="PF20990"/>
    </source>
</evidence>